<protein>
    <submittedName>
        <fullName evidence="1">DUF5063 domain-containing protein</fullName>
    </submittedName>
</protein>
<dbReference type="InterPro" id="IPR032025">
    <property type="entry name" value="DUF5063"/>
</dbReference>
<organism evidence="1 2">
    <name type="scientific">Kineococcus gynurae</name>
    <dbReference type="NCBI Taxonomy" id="452979"/>
    <lineage>
        <taxon>Bacteria</taxon>
        <taxon>Bacillati</taxon>
        <taxon>Actinomycetota</taxon>
        <taxon>Actinomycetes</taxon>
        <taxon>Kineosporiales</taxon>
        <taxon>Kineosporiaceae</taxon>
        <taxon>Kineococcus</taxon>
    </lineage>
</organism>
<evidence type="ECO:0000313" key="2">
    <source>
        <dbReference type="Proteomes" id="UP001589748"/>
    </source>
</evidence>
<dbReference type="Proteomes" id="UP001589748">
    <property type="component" value="Unassembled WGS sequence"/>
</dbReference>
<keyword evidence="2" id="KW-1185">Reference proteome</keyword>
<sequence length="204" mass="21402">MPDRPVHEPAGPTGAADAVVPDELADLAAVTAADARAYLGVVAEVASGQLDETALSVLLLATSQALMAGARLGAVADVVPAQRFEPDAGIDPDVDPLRLGLANVMEGLDDYADVVDPLTNATLARGALSDDLASVAADLVHGLRHHERGNITEALWWWQFSYLSSWGLRATAALRVLQSLLAHLRLDVDAETAADAEFEALHQA</sequence>
<name>A0ABV5LU03_9ACTN</name>
<accession>A0ABV5LU03</accession>
<evidence type="ECO:0000313" key="1">
    <source>
        <dbReference type="EMBL" id="MFB9377571.1"/>
    </source>
</evidence>
<dbReference type="EMBL" id="JBHMDM010000005">
    <property type="protein sequence ID" value="MFB9377571.1"/>
    <property type="molecule type" value="Genomic_DNA"/>
</dbReference>
<proteinExistence type="predicted"/>
<dbReference type="InterPro" id="IPR038312">
    <property type="entry name" value="DUF5063_sf"/>
</dbReference>
<gene>
    <name evidence="1" type="ORF">ACFFVI_11390</name>
</gene>
<comment type="caution">
    <text evidence="1">The sequence shown here is derived from an EMBL/GenBank/DDBJ whole genome shotgun (WGS) entry which is preliminary data.</text>
</comment>
<dbReference type="Pfam" id="PF16702">
    <property type="entry name" value="DUF5063"/>
    <property type="match status" value="1"/>
</dbReference>
<dbReference type="RefSeq" id="WP_380138895.1">
    <property type="nucleotide sequence ID" value="NZ_JBHLUI010000010.1"/>
</dbReference>
<dbReference type="Gene3D" id="1.20.120.1550">
    <property type="entry name" value="Protein of unknown function DUF5063"/>
    <property type="match status" value="1"/>
</dbReference>
<reference evidence="1 2" key="1">
    <citation type="submission" date="2024-09" db="EMBL/GenBank/DDBJ databases">
        <authorList>
            <person name="Sun Q."/>
            <person name="Mori K."/>
        </authorList>
    </citation>
    <scope>NUCLEOTIDE SEQUENCE [LARGE SCALE GENOMIC DNA]</scope>
    <source>
        <strain evidence="1 2">TISTR 1856</strain>
    </source>
</reference>